<proteinExistence type="predicted"/>
<dbReference type="KEGG" id="rul:UC8_12760"/>
<protein>
    <recommendedName>
        <fullName evidence="3">1,4-alpha-glucan branching enzyme</fullName>
    </recommendedName>
</protein>
<sequence>MATTTTDHSTIKNWIETRGGVPATVESTSETDDGVGVLRVDFPHGSRNDNLSTISWEDFFAKFDDAKLAFLYDDTTADGSLSRFCKFVSR</sequence>
<accession>A0A5B9QZ80</accession>
<evidence type="ECO:0000313" key="2">
    <source>
        <dbReference type="Proteomes" id="UP000325286"/>
    </source>
</evidence>
<name>A0A5B9QZ80_9BACT</name>
<dbReference type="Proteomes" id="UP000325286">
    <property type="component" value="Chromosome"/>
</dbReference>
<dbReference type="OrthoDB" id="9808866at2"/>
<reference evidence="1 2" key="1">
    <citation type="submission" date="2019-08" db="EMBL/GenBank/DDBJ databases">
        <title>Deep-cultivation of Planctomycetes and their phenomic and genomic characterization uncovers novel biology.</title>
        <authorList>
            <person name="Wiegand S."/>
            <person name="Jogler M."/>
            <person name="Boedeker C."/>
            <person name="Pinto D."/>
            <person name="Vollmers J."/>
            <person name="Rivas-Marin E."/>
            <person name="Kohn T."/>
            <person name="Peeters S.H."/>
            <person name="Heuer A."/>
            <person name="Rast P."/>
            <person name="Oberbeckmann S."/>
            <person name="Bunk B."/>
            <person name="Jeske O."/>
            <person name="Meyerdierks A."/>
            <person name="Storesund J.E."/>
            <person name="Kallscheuer N."/>
            <person name="Luecker S."/>
            <person name="Lage O.M."/>
            <person name="Pohl T."/>
            <person name="Merkel B.J."/>
            <person name="Hornburger P."/>
            <person name="Mueller R.-W."/>
            <person name="Bruemmer F."/>
            <person name="Labrenz M."/>
            <person name="Spormann A.M."/>
            <person name="Op den Camp H."/>
            <person name="Overmann J."/>
            <person name="Amann R."/>
            <person name="Jetten M.S.M."/>
            <person name="Mascher T."/>
            <person name="Medema M.H."/>
            <person name="Devos D.P."/>
            <person name="Kaster A.-K."/>
            <person name="Ovreas L."/>
            <person name="Rohde M."/>
            <person name="Galperin M.Y."/>
            <person name="Jogler C."/>
        </authorList>
    </citation>
    <scope>NUCLEOTIDE SEQUENCE [LARGE SCALE GENOMIC DNA]</scope>
    <source>
        <strain evidence="1 2">UC8</strain>
    </source>
</reference>
<evidence type="ECO:0000313" key="1">
    <source>
        <dbReference type="EMBL" id="QEG39311.1"/>
    </source>
</evidence>
<keyword evidence="2" id="KW-1185">Reference proteome</keyword>
<gene>
    <name evidence="1" type="ORF">UC8_12760</name>
</gene>
<dbReference type="RefSeq" id="WP_068138998.1">
    <property type="nucleotide sequence ID" value="NZ_CP042914.1"/>
</dbReference>
<dbReference type="AlphaFoldDB" id="A0A5B9QZ80"/>
<evidence type="ECO:0008006" key="3">
    <source>
        <dbReference type="Google" id="ProtNLM"/>
    </source>
</evidence>
<dbReference type="EMBL" id="CP042914">
    <property type="protein sequence ID" value="QEG39311.1"/>
    <property type="molecule type" value="Genomic_DNA"/>
</dbReference>
<organism evidence="1 2">
    <name type="scientific">Roseimaritima ulvae</name>
    <dbReference type="NCBI Taxonomy" id="980254"/>
    <lineage>
        <taxon>Bacteria</taxon>
        <taxon>Pseudomonadati</taxon>
        <taxon>Planctomycetota</taxon>
        <taxon>Planctomycetia</taxon>
        <taxon>Pirellulales</taxon>
        <taxon>Pirellulaceae</taxon>
        <taxon>Roseimaritima</taxon>
    </lineage>
</organism>